<evidence type="ECO:0000256" key="2">
    <source>
        <dbReference type="ARBA" id="ARBA00009155"/>
    </source>
</evidence>
<dbReference type="Proteomes" id="UP000007752">
    <property type="component" value="Chromosome 1"/>
</dbReference>
<dbReference type="AlphaFoldDB" id="B9ET84"/>
<dbReference type="InterPro" id="IPR048565">
    <property type="entry name" value="S1_RRP4"/>
</dbReference>
<dbReference type="SMART" id="SM00316">
    <property type="entry name" value="S1"/>
    <property type="match status" value="1"/>
</dbReference>
<dbReference type="SUPFAM" id="SSF53187">
    <property type="entry name" value="Zn-dependent exopeptidases"/>
    <property type="match status" value="1"/>
</dbReference>
<dbReference type="Gene3D" id="2.40.50.140">
    <property type="entry name" value="Nucleic acid-binding proteins"/>
    <property type="match status" value="1"/>
</dbReference>
<dbReference type="SUPFAM" id="SSF54791">
    <property type="entry name" value="Eukaryotic type KH-domain (KH-domain type I)"/>
    <property type="match status" value="1"/>
</dbReference>
<comment type="similarity">
    <text evidence="2">Belongs to the RRP4 family.</text>
</comment>
<reference evidence="8" key="1">
    <citation type="journal article" date="2005" name="PLoS Biol.">
        <title>The genomes of Oryza sativa: a history of duplications.</title>
        <authorList>
            <person name="Yu J."/>
            <person name="Wang J."/>
            <person name="Lin W."/>
            <person name="Li S."/>
            <person name="Li H."/>
            <person name="Zhou J."/>
            <person name="Ni P."/>
            <person name="Dong W."/>
            <person name="Hu S."/>
            <person name="Zeng C."/>
            <person name="Zhang J."/>
            <person name="Zhang Y."/>
            <person name="Li R."/>
            <person name="Xu Z."/>
            <person name="Li S."/>
            <person name="Li X."/>
            <person name="Zheng H."/>
            <person name="Cong L."/>
            <person name="Lin L."/>
            <person name="Yin J."/>
            <person name="Geng J."/>
            <person name="Li G."/>
            <person name="Shi J."/>
            <person name="Liu J."/>
            <person name="Lv H."/>
            <person name="Li J."/>
            <person name="Wang J."/>
            <person name="Deng Y."/>
            <person name="Ran L."/>
            <person name="Shi X."/>
            <person name="Wang X."/>
            <person name="Wu Q."/>
            <person name="Li C."/>
            <person name="Ren X."/>
            <person name="Wang J."/>
            <person name="Wang X."/>
            <person name="Li D."/>
            <person name="Liu D."/>
            <person name="Zhang X."/>
            <person name="Ji Z."/>
            <person name="Zhao W."/>
            <person name="Sun Y."/>
            <person name="Zhang Z."/>
            <person name="Bao J."/>
            <person name="Han Y."/>
            <person name="Dong L."/>
            <person name="Ji J."/>
            <person name="Chen P."/>
            <person name="Wu S."/>
            <person name="Liu J."/>
            <person name="Xiao Y."/>
            <person name="Bu D."/>
            <person name="Tan J."/>
            <person name="Yang L."/>
            <person name="Ye C."/>
            <person name="Zhang J."/>
            <person name="Xu J."/>
            <person name="Zhou Y."/>
            <person name="Yu Y."/>
            <person name="Zhang B."/>
            <person name="Zhuang S."/>
            <person name="Wei H."/>
            <person name="Liu B."/>
            <person name="Lei M."/>
            <person name="Yu H."/>
            <person name="Li Y."/>
            <person name="Xu H."/>
            <person name="Wei S."/>
            <person name="He X."/>
            <person name="Fang L."/>
            <person name="Zhang Z."/>
            <person name="Zhang Y."/>
            <person name="Huang X."/>
            <person name="Su Z."/>
            <person name="Tong W."/>
            <person name="Li J."/>
            <person name="Tong Z."/>
            <person name="Li S."/>
            <person name="Ye J."/>
            <person name="Wang L."/>
            <person name="Fang L."/>
            <person name="Lei T."/>
            <person name="Chen C."/>
            <person name="Chen H."/>
            <person name="Xu Z."/>
            <person name="Li H."/>
            <person name="Huang H."/>
            <person name="Zhang F."/>
            <person name="Xu H."/>
            <person name="Li N."/>
            <person name="Zhao C."/>
            <person name="Li S."/>
            <person name="Dong L."/>
            <person name="Huang Y."/>
            <person name="Li L."/>
            <person name="Xi Y."/>
            <person name="Qi Q."/>
            <person name="Li W."/>
            <person name="Zhang B."/>
            <person name="Hu W."/>
            <person name="Zhang Y."/>
            <person name="Tian X."/>
            <person name="Jiao Y."/>
            <person name="Liang X."/>
            <person name="Jin J."/>
            <person name="Gao L."/>
            <person name="Zheng W."/>
            <person name="Hao B."/>
            <person name="Liu S."/>
            <person name="Wang W."/>
            <person name="Yuan L."/>
            <person name="Cao M."/>
            <person name="McDermott J."/>
            <person name="Samudrala R."/>
            <person name="Wang J."/>
            <person name="Wong G.K."/>
            <person name="Yang H."/>
        </authorList>
    </citation>
    <scope>NUCLEOTIDE SEQUENCE [LARGE SCALE GENOMIC DNA]</scope>
</reference>
<dbReference type="InterPro" id="IPR036612">
    <property type="entry name" value="KH_dom_type_1_sf"/>
</dbReference>
<accession>B9ET84</accession>
<dbReference type="FunFam" id="2.40.50.140:FF:000038">
    <property type="entry name" value="Exosome complex component RRP4"/>
    <property type="match status" value="1"/>
</dbReference>
<dbReference type="EMBL" id="CM000138">
    <property type="protein sequence ID" value="EEE55452.1"/>
    <property type="molecule type" value="Genomic_DNA"/>
</dbReference>
<evidence type="ECO:0000256" key="1">
    <source>
        <dbReference type="ARBA" id="ARBA00004123"/>
    </source>
</evidence>
<dbReference type="Pfam" id="PF15985">
    <property type="entry name" value="KH_6"/>
    <property type="match status" value="1"/>
</dbReference>
<evidence type="ECO:0000256" key="6">
    <source>
        <dbReference type="ARBA" id="ARBA00023242"/>
    </source>
</evidence>
<dbReference type="InterPro" id="IPR004088">
    <property type="entry name" value="KH_dom_type_1"/>
</dbReference>
<dbReference type="Gene3D" id="2.40.50.100">
    <property type="match status" value="1"/>
</dbReference>
<protein>
    <recommendedName>
        <fullName evidence="7">S1 motif domain-containing protein</fullName>
    </recommendedName>
</protein>
<feature type="domain" description="S1 motif" evidence="7">
    <location>
        <begin position="86"/>
        <end position="166"/>
    </location>
</feature>
<gene>
    <name evidence="8" type="ORF">OsJ_03610</name>
</gene>
<dbReference type="SUPFAM" id="SSF110324">
    <property type="entry name" value="Ribosomal L27 protein-like"/>
    <property type="match status" value="1"/>
</dbReference>
<reference evidence="8" key="2">
    <citation type="submission" date="2008-12" db="EMBL/GenBank/DDBJ databases">
        <title>Improved gene annotation of the rice (Oryza sativa) genomes.</title>
        <authorList>
            <person name="Wang J."/>
            <person name="Li R."/>
            <person name="Fan W."/>
            <person name="Huang Q."/>
            <person name="Zhang J."/>
            <person name="Zhou Y."/>
            <person name="Hu Y."/>
            <person name="Zi S."/>
            <person name="Li J."/>
            <person name="Ni P."/>
            <person name="Zheng H."/>
            <person name="Zhang Y."/>
            <person name="Zhao M."/>
            <person name="Hao Q."/>
            <person name="McDermott J."/>
            <person name="Samudrala R."/>
            <person name="Kristiansen K."/>
            <person name="Wong G.K.-S."/>
        </authorList>
    </citation>
    <scope>NUCLEOTIDE SEQUENCE</scope>
</reference>
<evidence type="ECO:0000256" key="4">
    <source>
        <dbReference type="ARBA" id="ARBA00022835"/>
    </source>
</evidence>
<dbReference type="Pfam" id="PF21266">
    <property type="entry name" value="S1_RRP4"/>
    <property type="match status" value="1"/>
</dbReference>
<dbReference type="PANTHER" id="PTHR21321:SF4">
    <property type="entry name" value="EXOSOME COMPLEX COMPONENT RRP4"/>
    <property type="match status" value="1"/>
</dbReference>
<dbReference type="InterPro" id="IPR026699">
    <property type="entry name" value="Exosome_RNA_bind1/RRP40/RRP4"/>
</dbReference>
<keyword evidence="3" id="KW-0698">rRNA processing</keyword>
<comment type="subcellular location">
    <subcellularLocation>
        <location evidence="1">Nucleus</location>
    </subcellularLocation>
</comment>
<organism evidence="8">
    <name type="scientific">Oryza sativa subsp. japonica</name>
    <name type="common">Rice</name>
    <dbReference type="NCBI Taxonomy" id="39947"/>
    <lineage>
        <taxon>Eukaryota</taxon>
        <taxon>Viridiplantae</taxon>
        <taxon>Streptophyta</taxon>
        <taxon>Embryophyta</taxon>
        <taxon>Tracheophyta</taxon>
        <taxon>Spermatophyta</taxon>
        <taxon>Magnoliopsida</taxon>
        <taxon>Liliopsida</taxon>
        <taxon>Poales</taxon>
        <taxon>Poaceae</taxon>
        <taxon>BOP clade</taxon>
        <taxon>Oryzoideae</taxon>
        <taxon>Oryzeae</taxon>
        <taxon>Oryzinae</taxon>
        <taxon>Oryza</taxon>
        <taxon>Oryza sativa</taxon>
    </lineage>
</organism>
<evidence type="ECO:0000259" key="7">
    <source>
        <dbReference type="SMART" id="SM00316"/>
    </source>
</evidence>
<name>B9ET84_ORYSJ</name>
<dbReference type="GO" id="GO:0006364">
    <property type="term" value="P:rRNA processing"/>
    <property type="evidence" value="ECO:0007669"/>
    <property type="project" value="UniProtKB-KW"/>
</dbReference>
<sequence length="428" mass="47734">MRDLQLSLNQTQRVRLEAALHELQTVAPGAAVTVAETIPVKDGEKIFKGHGTSDQDGEVVATLCGVVERVNKLVYVRTLRARYKPEVGDIIVGRVIEIAPKRWRLEINFSQDAVLMLSSMNLPDGIQRRRTAVDELNMRTIFEENDVICAEVRGFQHDGSLHLQARSQKYGKLERGQLLVVPAYLVKRRKQHFHHLEQYDVDLILGCNGFIWVGEHVVVGENANMMENKLNLSAEVENFTPLETRKHICRLANAVRVLSALGFTLTVELIIETAEASVSSNIEINNMLGAEFYVQTAEREFANLPLPLDAEQAGKRGFSEASALEHVKYLAALGPHPVGSDSIDLAVQYVYAVADKIKKTAHWDVDVQLELFHTDIGANRMAGGLFNGKTMLYSNLKHVILRVVPKYLPEAEDNLILVSSHIDTVSTT</sequence>
<keyword evidence="4" id="KW-0271">Exosome</keyword>
<dbReference type="GO" id="GO:0000178">
    <property type="term" value="C:exosome (RNase complex)"/>
    <property type="evidence" value="ECO:0007669"/>
    <property type="project" value="UniProtKB-KW"/>
</dbReference>
<dbReference type="InterPro" id="IPR012340">
    <property type="entry name" value="NA-bd_OB-fold"/>
</dbReference>
<evidence type="ECO:0000256" key="5">
    <source>
        <dbReference type="ARBA" id="ARBA00022884"/>
    </source>
</evidence>
<keyword evidence="5" id="KW-0694">RNA-binding</keyword>
<dbReference type="CDD" id="cd22525">
    <property type="entry name" value="KH-I_Rrp4_eukar"/>
    <property type="match status" value="1"/>
</dbReference>
<dbReference type="InterPro" id="IPR003029">
    <property type="entry name" value="S1_domain"/>
</dbReference>
<dbReference type="Gene3D" id="3.40.630.10">
    <property type="entry name" value="Zn peptidases"/>
    <property type="match status" value="1"/>
</dbReference>
<dbReference type="GO" id="GO:0003723">
    <property type="term" value="F:RNA binding"/>
    <property type="evidence" value="ECO:0007669"/>
    <property type="project" value="UniProtKB-KW"/>
</dbReference>
<dbReference type="PANTHER" id="PTHR21321">
    <property type="entry name" value="PNAS-3 RELATED"/>
    <property type="match status" value="1"/>
</dbReference>
<proteinExistence type="inferred from homology"/>
<keyword evidence="6" id="KW-0539">Nucleus</keyword>
<dbReference type="CDD" id="cd05789">
    <property type="entry name" value="S1_Rrp4"/>
    <property type="match status" value="1"/>
</dbReference>
<dbReference type="GO" id="GO:0005634">
    <property type="term" value="C:nucleus"/>
    <property type="evidence" value="ECO:0007669"/>
    <property type="project" value="UniProtKB-SubCell"/>
</dbReference>
<evidence type="ECO:0000256" key="3">
    <source>
        <dbReference type="ARBA" id="ARBA00022552"/>
    </source>
</evidence>
<dbReference type="SUPFAM" id="SSF50249">
    <property type="entry name" value="Nucleic acid-binding proteins"/>
    <property type="match status" value="1"/>
</dbReference>
<evidence type="ECO:0000313" key="8">
    <source>
        <dbReference type="EMBL" id="EEE55452.1"/>
    </source>
</evidence>